<name>A0A1Y2HW88_9FUNG</name>
<evidence type="ECO:0000256" key="1">
    <source>
        <dbReference type="SAM" id="MobiDB-lite"/>
    </source>
</evidence>
<evidence type="ECO:0000313" key="3">
    <source>
        <dbReference type="Proteomes" id="UP000193411"/>
    </source>
</evidence>
<organism evidence="2 3">
    <name type="scientific">Catenaria anguillulae PL171</name>
    <dbReference type="NCBI Taxonomy" id="765915"/>
    <lineage>
        <taxon>Eukaryota</taxon>
        <taxon>Fungi</taxon>
        <taxon>Fungi incertae sedis</taxon>
        <taxon>Blastocladiomycota</taxon>
        <taxon>Blastocladiomycetes</taxon>
        <taxon>Blastocladiales</taxon>
        <taxon>Catenariaceae</taxon>
        <taxon>Catenaria</taxon>
    </lineage>
</organism>
<feature type="region of interest" description="Disordered" evidence="1">
    <location>
        <begin position="204"/>
        <end position="267"/>
    </location>
</feature>
<reference evidence="2 3" key="1">
    <citation type="submission" date="2016-07" db="EMBL/GenBank/DDBJ databases">
        <title>Pervasive Adenine N6-methylation of Active Genes in Fungi.</title>
        <authorList>
            <consortium name="DOE Joint Genome Institute"/>
            <person name="Mondo S.J."/>
            <person name="Dannebaum R.O."/>
            <person name="Kuo R.C."/>
            <person name="Labutti K."/>
            <person name="Haridas S."/>
            <person name="Kuo A."/>
            <person name="Salamov A."/>
            <person name="Ahrendt S.R."/>
            <person name="Lipzen A."/>
            <person name="Sullivan W."/>
            <person name="Andreopoulos W.B."/>
            <person name="Clum A."/>
            <person name="Lindquist E."/>
            <person name="Daum C."/>
            <person name="Ramamoorthy G.K."/>
            <person name="Gryganskyi A."/>
            <person name="Culley D."/>
            <person name="Magnuson J.K."/>
            <person name="James T.Y."/>
            <person name="O'Malley M.A."/>
            <person name="Stajich J.E."/>
            <person name="Spatafora J.W."/>
            <person name="Visel A."/>
            <person name="Grigoriev I.V."/>
        </authorList>
    </citation>
    <scope>NUCLEOTIDE SEQUENCE [LARGE SCALE GENOMIC DNA]</scope>
    <source>
        <strain evidence="2 3">PL171</strain>
    </source>
</reference>
<accession>A0A1Y2HW88</accession>
<gene>
    <name evidence="2" type="ORF">BCR44DRAFT_1283009</name>
</gene>
<dbReference type="EMBL" id="MCFL01000007">
    <property type="protein sequence ID" value="ORZ38860.1"/>
    <property type="molecule type" value="Genomic_DNA"/>
</dbReference>
<keyword evidence="3" id="KW-1185">Reference proteome</keyword>
<dbReference type="AlphaFoldDB" id="A0A1Y2HW88"/>
<comment type="caution">
    <text evidence="2">The sequence shown here is derived from an EMBL/GenBank/DDBJ whole genome shotgun (WGS) entry which is preliminary data.</text>
</comment>
<protein>
    <submittedName>
        <fullName evidence="2">Uncharacterized protein</fullName>
    </submittedName>
</protein>
<proteinExistence type="predicted"/>
<dbReference type="Proteomes" id="UP000193411">
    <property type="component" value="Unassembled WGS sequence"/>
</dbReference>
<evidence type="ECO:0000313" key="2">
    <source>
        <dbReference type="EMBL" id="ORZ38860.1"/>
    </source>
</evidence>
<feature type="region of interest" description="Disordered" evidence="1">
    <location>
        <begin position="79"/>
        <end position="107"/>
    </location>
</feature>
<feature type="region of interest" description="Disordered" evidence="1">
    <location>
        <begin position="45"/>
        <end position="65"/>
    </location>
</feature>
<feature type="compositionally biased region" description="Low complexity" evidence="1">
    <location>
        <begin position="56"/>
        <end position="65"/>
    </location>
</feature>
<sequence>MSRVIVREKVASAGEEVLVDDATKLLSRLSGAQYASVPLDSMDELISGNSKQPETAAGSAASSRSATRQLLQQVQVRHLGDQMPRSNNPVRCRLDSPTSGAKRLPTTSTTMCLPNRVQRSLDLHPNRQVPPVHRTIQFKRRLHVRDRKLRRHLHMRAIRNQSQRPRGRQNLQRYRVQSAHCRTDLHRGRARVRRKTTFLGASRMWMRRQRSQRRNPSLPHPQSPTRRRHLRGLVTSVTPPPVTAAAGNEEAADLQSHHHQIPANQHPLPPPPHSYHRHRRIRHHPNVDQDNLANCNQHRFESAPRSLTMTTMMLTPISSVALATTRTAKTIRSWKLTTA</sequence>